<accession>A0A3S3NNU9</accession>
<reference evidence="1 2" key="1">
    <citation type="journal article" date="2019" name="Nat. Plants">
        <title>Stout camphor tree genome fills gaps in understanding of flowering plant genome evolution.</title>
        <authorList>
            <person name="Chaw S.M."/>
            <person name="Liu Y.C."/>
            <person name="Wu Y.W."/>
            <person name="Wang H.Y."/>
            <person name="Lin C.I."/>
            <person name="Wu C.S."/>
            <person name="Ke H.M."/>
            <person name="Chang L.Y."/>
            <person name="Hsu C.Y."/>
            <person name="Yang H.T."/>
            <person name="Sudianto E."/>
            <person name="Hsu M.H."/>
            <person name="Wu K.P."/>
            <person name="Wang L.N."/>
            <person name="Leebens-Mack J.H."/>
            <person name="Tsai I.J."/>
        </authorList>
    </citation>
    <scope>NUCLEOTIDE SEQUENCE [LARGE SCALE GENOMIC DNA]</scope>
    <source>
        <strain evidence="2">cv. Chaw 1501</strain>
        <tissue evidence="1">Young leaves</tissue>
    </source>
</reference>
<dbReference type="EMBL" id="QPKB01000001">
    <property type="protein sequence ID" value="RWR72271.1"/>
    <property type="molecule type" value="Genomic_DNA"/>
</dbReference>
<sequence>MMVMAIAVGDPILTSTLLMASSSSLSNHIYSSSCRAENLNFIHLNNTNEKNCFLSMLPLYPESLYGSKKRGILDLESLQLLRTTHLIFQSLHAVRKP</sequence>
<organism evidence="1 2">
    <name type="scientific">Cinnamomum micranthum f. kanehirae</name>
    <dbReference type="NCBI Taxonomy" id="337451"/>
    <lineage>
        <taxon>Eukaryota</taxon>
        <taxon>Viridiplantae</taxon>
        <taxon>Streptophyta</taxon>
        <taxon>Embryophyta</taxon>
        <taxon>Tracheophyta</taxon>
        <taxon>Spermatophyta</taxon>
        <taxon>Magnoliopsida</taxon>
        <taxon>Magnoliidae</taxon>
        <taxon>Laurales</taxon>
        <taxon>Lauraceae</taxon>
        <taxon>Cinnamomum</taxon>
    </lineage>
</organism>
<name>A0A3S3NNU9_9MAGN</name>
<dbReference type="AlphaFoldDB" id="A0A3S3NNU9"/>
<dbReference type="Proteomes" id="UP000283530">
    <property type="component" value="Unassembled WGS sequence"/>
</dbReference>
<proteinExistence type="predicted"/>
<gene>
    <name evidence="1" type="ORF">CKAN_00048300</name>
</gene>
<evidence type="ECO:0000313" key="2">
    <source>
        <dbReference type="Proteomes" id="UP000283530"/>
    </source>
</evidence>
<evidence type="ECO:0000313" key="1">
    <source>
        <dbReference type="EMBL" id="RWR72271.1"/>
    </source>
</evidence>
<comment type="caution">
    <text evidence="1">The sequence shown here is derived from an EMBL/GenBank/DDBJ whole genome shotgun (WGS) entry which is preliminary data.</text>
</comment>
<protein>
    <submittedName>
        <fullName evidence="1">Uncharacterized protein</fullName>
    </submittedName>
</protein>
<keyword evidence="2" id="KW-1185">Reference proteome</keyword>